<gene>
    <name evidence="4" type="ORF">ACK2TP_00100</name>
</gene>
<dbReference type="EMBL" id="JBJYXY010000001">
    <property type="protein sequence ID" value="MFN2974152.1"/>
    <property type="molecule type" value="Genomic_DNA"/>
</dbReference>
<evidence type="ECO:0000313" key="4">
    <source>
        <dbReference type="EMBL" id="MFN2974152.1"/>
    </source>
</evidence>
<dbReference type="Gene3D" id="3.60.40.10">
    <property type="entry name" value="PPM-type phosphatase domain"/>
    <property type="match status" value="1"/>
</dbReference>
<evidence type="ECO:0000313" key="5">
    <source>
        <dbReference type="Proteomes" id="UP001634747"/>
    </source>
</evidence>
<evidence type="ECO:0000256" key="1">
    <source>
        <dbReference type="ARBA" id="ARBA00022801"/>
    </source>
</evidence>
<feature type="transmembrane region" description="Helical" evidence="2">
    <location>
        <begin position="192"/>
        <end position="211"/>
    </location>
</feature>
<comment type="caution">
    <text evidence="4">The sequence shown here is derived from an EMBL/GenBank/DDBJ whole genome shotgun (WGS) entry which is preliminary data.</text>
</comment>
<dbReference type="RefSeq" id="WP_263414275.1">
    <property type="nucleotide sequence ID" value="NZ_BAABBH010000001.1"/>
</dbReference>
<feature type="transmembrane region" description="Helical" evidence="2">
    <location>
        <begin position="383"/>
        <end position="404"/>
    </location>
</feature>
<dbReference type="InterPro" id="IPR001932">
    <property type="entry name" value="PPM-type_phosphatase-like_dom"/>
</dbReference>
<dbReference type="InterPro" id="IPR008979">
    <property type="entry name" value="Galactose-bd-like_sf"/>
</dbReference>
<evidence type="ECO:0000259" key="3">
    <source>
        <dbReference type="SMART" id="SM00331"/>
    </source>
</evidence>
<evidence type="ECO:0000256" key="2">
    <source>
        <dbReference type="SAM" id="Phobius"/>
    </source>
</evidence>
<feature type="transmembrane region" description="Helical" evidence="2">
    <location>
        <begin position="319"/>
        <end position="339"/>
    </location>
</feature>
<feature type="domain" description="PPM-type phosphatase" evidence="3">
    <location>
        <begin position="435"/>
        <end position="635"/>
    </location>
</feature>
<feature type="transmembrane region" description="Helical" evidence="2">
    <location>
        <begin position="250"/>
        <end position="269"/>
    </location>
</feature>
<dbReference type="PANTHER" id="PTHR43156:SF2">
    <property type="entry name" value="STAGE II SPORULATION PROTEIN E"/>
    <property type="match status" value="1"/>
</dbReference>
<dbReference type="InterPro" id="IPR036457">
    <property type="entry name" value="PPM-type-like_dom_sf"/>
</dbReference>
<dbReference type="Proteomes" id="UP001634747">
    <property type="component" value="Unassembled WGS sequence"/>
</dbReference>
<dbReference type="SUPFAM" id="SSF81606">
    <property type="entry name" value="PP2C-like"/>
    <property type="match status" value="1"/>
</dbReference>
<keyword evidence="2" id="KW-0472">Membrane</keyword>
<dbReference type="PANTHER" id="PTHR43156">
    <property type="entry name" value="STAGE II SPORULATION PROTEIN E-RELATED"/>
    <property type="match status" value="1"/>
</dbReference>
<feature type="transmembrane region" description="Helical" evidence="2">
    <location>
        <begin position="218"/>
        <end position="238"/>
    </location>
</feature>
<dbReference type="SUPFAM" id="SSF49785">
    <property type="entry name" value="Galactose-binding domain-like"/>
    <property type="match status" value="1"/>
</dbReference>
<dbReference type="InterPro" id="IPR052016">
    <property type="entry name" value="Bact_Sigma-Reg"/>
</dbReference>
<organism evidence="4 5">
    <name type="scientific">Terriglobus aquaticus</name>
    <dbReference type="NCBI Taxonomy" id="940139"/>
    <lineage>
        <taxon>Bacteria</taxon>
        <taxon>Pseudomonadati</taxon>
        <taxon>Acidobacteriota</taxon>
        <taxon>Terriglobia</taxon>
        <taxon>Terriglobales</taxon>
        <taxon>Acidobacteriaceae</taxon>
        <taxon>Terriglobus</taxon>
    </lineage>
</organism>
<reference evidence="4 5" key="1">
    <citation type="submission" date="2024-12" db="EMBL/GenBank/DDBJ databases">
        <authorList>
            <person name="Lee Y."/>
        </authorList>
    </citation>
    <scope>NUCLEOTIDE SEQUENCE [LARGE SCALE GENOMIC DNA]</scope>
    <source>
        <strain evidence="4 5">03SUJ4</strain>
    </source>
</reference>
<sequence>MKLGHSAADLFGPWRFHVGDEPAWAQPGFDDSHWETVDLHSPDDPPDPELGSSGFVAGWTSHGHPNYSGYAWYRLRVHVEGTDGKLAIKMPDQFDDAYQVFVDGQQIGEFGHFGQRRVWAFPSQPRGYPLPATVQNGTVTIAIRMWMNSATRFSGPDAGGLHGPPMLGSAQTINDRVALDWDGLNHDVGSGFLEMLVLLLALTVASAHFALDRSDKAYLLLALVSLVTLVGNLILQLGNYSTLFSSTFVLLARDVVLTPVRIGLWVLFFAKWFQVAHSRRLAGIVFALVGILAVGTLMLRPPLHGQFVPVAVGTYLDPALVWIKLALAGTLFWVAYQGIRKHQQEGWFALPAILLAVVANYQHELRLARIHVQYAVFGYKISLGQLSTMLSLLLVTLMASRRFLLAQRQRLQYQLEVQQASELQQVIIPREVPRLPGLSVESEYRPSRDVGGDFFQIIPNSREGSALIVVGDVTGKGLSAGMLGALIVGAIDTAASQEQNPADILKSVNERLCGRGLATATCLVVRIDADRTLTASNAGHLPPYINTAELGMEGALPLGTLPDMSYDTVTCQLADGDVVTMLTDGVIEAQNEHGDLFGFERVEQMVSENATANEIANAVQRFGQEDDILILRVQCT</sequence>
<keyword evidence="1" id="KW-0378">Hydrolase</keyword>
<accession>A0ABW9KGD5</accession>
<dbReference type="Gene3D" id="2.60.120.260">
    <property type="entry name" value="Galactose-binding domain-like"/>
    <property type="match status" value="1"/>
</dbReference>
<feature type="transmembrane region" description="Helical" evidence="2">
    <location>
        <begin position="281"/>
        <end position="299"/>
    </location>
</feature>
<dbReference type="SMART" id="SM00331">
    <property type="entry name" value="PP2C_SIG"/>
    <property type="match status" value="1"/>
</dbReference>
<name>A0ABW9KGD5_9BACT</name>
<keyword evidence="2" id="KW-0812">Transmembrane</keyword>
<keyword evidence="5" id="KW-1185">Reference proteome</keyword>
<keyword evidence="2" id="KW-1133">Transmembrane helix</keyword>
<protein>
    <submittedName>
        <fullName evidence="4">SpoIIE family protein phosphatase</fullName>
    </submittedName>
</protein>
<proteinExistence type="predicted"/>
<dbReference type="Pfam" id="PF07228">
    <property type="entry name" value="SpoIIE"/>
    <property type="match status" value="1"/>
</dbReference>